<dbReference type="InterPro" id="IPR041698">
    <property type="entry name" value="Methyltransf_25"/>
</dbReference>
<protein>
    <submittedName>
        <fullName evidence="3">Methyltransferase</fullName>
    </submittedName>
</protein>
<dbReference type="Pfam" id="PF13649">
    <property type="entry name" value="Methyltransf_25"/>
    <property type="match status" value="1"/>
</dbReference>
<evidence type="ECO:0000313" key="4">
    <source>
        <dbReference type="Proteomes" id="UP000037405"/>
    </source>
</evidence>
<dbReference type="OrthoDB" id="9811589at2"/>
<keyword evidence="4" id="KW-1185">Reference proteome</keyword>
<dbReference type="Gene3D" id="2.20.25.110">
    <property type="entry name" value="S-adenosyl-L-methionine-dependent methyltransferases"/>
    <property type="match status" value="1"/>
</dbReference>
<dbReference type="EMBL" id="LGUE01000001">
    <property type="protein sequence ID" value="KON91296.1"/>
    <property type="molecule type" value="Genomic_DNA"/>
</dbReference>
<dbReference type="SUPFAM" id="SSF53335">
    <property type="entry name" value="S-adenosyl-L-methionine-dependent methyltransferases"/>
    <property type="match status" value="1"/>
</dbReference>
<dbReference type="InterPro" id="IPR029063">
    <property type="entry name" value="SAM-dependent_MTases_sf"/>
</dbReference>
<dbReference type="GO" id="GO:0032259">
    <property type="term" value="P:methylation"/>
    <property type="evidence" value="ECO:0007669"/>
    <property type="project" value="UniProtKB-KW"/>
</dbReference>
<dbReference type="PATRIC" id="fig|189381.12.peg.449"/>
<dbReference type="Proteomes" id="UP000037405">
    <property type="component" value="Unassembled WGS sequence"/>
</dbReference>
<keyword evidence="3" id="KW-0489">Methyltransferase</keyword>
<name>A0A0M0GPE8_9BACI</name>
<feature type="domain" description="Methyltransferase" evidence="2">
    <location>
        <begin position="40"/>
        <end position="135"/>
    </location>
</feature>
<comment type="caution">
    <text evidence="3">The sequence shown here is derived from an EMBL/GenBank/DDBJ whole genome shotgun (WGS) entry which is preliminary data.</text>
</comment>
<dbReference type="PANTHER" id="PTHR43861">
    <property type="entry name" value="TRANS-ACONITATE 2-METHYLTRANSFERASE-RELATED"/>
    <property type="match status" value="1"/>
</dbReference>
<evidence type="ECO:0000256" key="1">
    <source>
        <dbReference type="ARBA" id="ARBA00022679"/>
    </source>
</evidence>
<proteinExistence type="predicted"/>
<dbReference type="GO" id="GO:0008168">
    <property type="term" value="F:methyltransferase activity"/>
    <property type="evidence" value="ECO:0007669"/>
    <property type="project" value="UniProtKB-KW"/>
</dbReference>
<dbReference type="RefSeq" id="WP_053426506.1">
    <property type="nucleotide sequence ID" value="NZ_JAUKEF010000001.1"/>
</dbReference>
<dbReference type="CDD" id="cd02440">
    <property type="entry name" value="AdoMet_MTases"/>
    <property type="match status" value="1"/>
</dbReference>
<dbReference type="AlphaFoldDB" id="A0A0M0GPE8"/>
<keyword evidence="1 3" id="KW-0808">Transferase</keyword>
<organism evidence="3 4">
    <name type="scientific">Rossellomorea marisflavi</name>
    <dbReference type="NCBI Taxonomy" id="189381"/>
    <lineage>
        <taxon>Bacteria</taxon>
        <taxon>Bacillati</taxon>
        <taxon>Bacillota</taxon>
        <taxon>Bacilli</taxon>
        <taxon>Bacillales</taxon>
        <taxon>Bacillaceae</taxon>
        <taxon>Rossellomorea</taxon>
    </lineage>
</organism>
<gene>
    <name evidence="3" type="ORF">AF331_01830</name>
</gene>
<sequence>MSYEGFAYIYDHLMEDVPYDGWVDFLRTHGERYGNGGNRVLDIACGTGEISLKLIESGYDVTGVDLSSDMLMVAREKAERRGVALPLFNQDMAALDGLGSYDVVTIFCDSLNYLETEENVKDTFKSVHAHLEQDGVFLFDVHSLFKMDEIFMESSFTLTDEEVSYIWESFKGEYPHSVEHELTFFVRQEATGLYERVEELHKQRTYPVERYCAWLKEAGFIVKEITADYRDGSPTEDSERIFFTCVKNTEA</sequence>
<evidence type="ECO:0000259" key="2">
    <source>
        <dbReference type="Pfam" id="PF13649"/>
    </source>
</evidence>
<accession>A0A0M0GPE8</accession>
<dbReference type="Gene3D" id="3.40.50.150">
    <property type="entry name" value="Vaccinia Virus protein VP39"/>
    <property type="match status" value="1"/>
</dbReference>
<dbReference type="STRING" id="189381.GCA_900166615_03943"/>
<reference evidence="4" key="1">
    <citation type="submission" date="2015-07" db="EMBL/GenBank/DDBJ databases">
        <title>Fjat-14235 jcm11544.</title>
        <authorList>
            <person name="Liu B."/>
            <person name="Wang J."/>
            <person name="Zhu Y."/>
            <person name="Liu G."/>
            <person name="Chen Q."/>
            <person name="Chen Z."/>
            <person name="Lan J."/>
            <person name="Che J."/>
            <person name="Ge C."/>
            <person name="Shi H."/>
            <person name="Pan Z."/>
            <person name="Liu X."/>
        </authorList>
    </citation>
    <scope>NUCLEOTIDE SEQUENCE [LARGE SCALE GENOMIC DNA]</scope>
    <source>
        <strain evidence="4">JCM 11544</strain>
    </source>
</reference>
<evidence type="ECO:0000313" key="3">
    <source>
        <dbReference type="EMBL" id="KON91296.1"/>
    </source>
</evidence>